<dbReference type="InterPro" id="IPR000175">
    <property type="entry name" value="Na/ntran_symport"/>
</dbReference>
<dbReference type="EMBL" id="MRZV01000223">
    <property type="protein sequence ID" value="PIK55191.1"/>
    <property type="molecule type" value="Genomic_DNA"/>
</dbReference>
<feature type="transmembrane region" description="Helical" evidence="7">
    <location>
        <begin position="85"/>
        <end position="109"/>
    </location>
</feature>
<reference evidence="8 9" key="1">
    <citation type="journal article" date="2017" name="PLoS Biol.">
        <title>The sea cucumber genome provides insights into morphological evolution and visceral regeneration.</title>
        <authorList>
            <person name="Zhang X."/>
            <person name="Sun L."/>
            <person name="Yuan J."/>
            <person name="Sun Y."/>
            <person name="Gao Y."/>
            <person name="Zhang L."/>
            <person name="Li S."/>
            <person name="Dai H."/>
            <person name="Hamel J.F."/>
            <person name="Liu C."/>
            <person name="Yu Y."/>
            <person name="Liu S."/>
            <person name="Lin W."/>
            <person name="Guo K."/>
            <person name="Jin S."/>
            <person name="Xu P."/>
            <person name="Storey K.B."/>
            <person name="Huan P."/>
            <person name="Zhang T."/>
            <person name="Zhou Y."/>
            <person name="Zhang J."/>
            <person name="Lin C."/>
            <person name="Li X."/>
            <person name="Xing L."/>
            <person name="Huo D."/>
            <person name="Sun M."/>
            <person name="Wang L."/>
            <person name="Mercier A."/>
            <person name="Li F."/>
            <person name="Yang H."/>
            <person name="Xiang J."/>
        </authorList>
    </citation>
    <scope>NUCLEOTIDE SEQUENCE [LARGE SCALE GENOMIC DNA]</scope>
    <source>
        <strain evidence="8">Shaxun</strain>
        <tissue evidence="8">Muscle</tissue>
    </source>
</reference>
<dbReference type="GO" id="GO:0005886">
    <property type="term" value="C:plasma membrane"/>
    <property type="evidence" value="ECO:0007669"/>
    <property type="project" value="TreeGrafter"/>
</dbReference>
<dbReference type="GO" id="GO:0006865">
    <property type="term" value="P:amino acid transport"/>
    <property type="evidence" value="ECO:0007669"/>
    <property type="project" value="TreeGrafter"/>
</dbReference>
<evidence type="ECO:0000256" key="4">
    <source>
        <dbReference type="ARBA" id="ARBA00022989"/>
    </source>
</evidence>
<gene>
    <name evidence="8" type="ORF">BSL78_07921</name>
</gene>
<keyword evidence="2" id="KW-0813">Transport</keyword>
<dbReference type="AlphaFoldDB" id="A0A2G8L4L7"/>
<protein>
    <submittedName>
        <fullName evidence="8">Putative sodium-and chloride-dependent betaine transporter</fullName>
    </submittedName>
</protein>
<dbReference type="PROSITE" id="PS50267">
    <property type="entry name" value="NA_NEUROTRAN_SYMP_3"/>
    <property type="match status" value="1"/>
</dbReference>
<evidence type="ECO:0000256" key="5">
    <source>
        <dbReference type="ARBA" id="ARBA00023136"/>
    </source>
</evidence>
<dbReference type="PROSITE" id="PS00754">
    <property type="entry name" value="NA_NEUROTRAN_SYMP_2"/>
    <property type="match status" value="1"/>
</dbReference>
<dbReference type="InterPro" id="IPR037272">
    <property type="entry name" value="SNS_sf"/>
</dbReference>
<organism evidence="8 9">
    <name type="scientific">Stichopus japonicus</name>
    <name type="common">Sea cucumber</name>
    <dbReference type="NCBI Taxonomy" id="307972"/>
    <lineage>
        <taxon>Eukaryota</taxon>
        <taxon>Metazoa</taxon>
        <taxon>Echinodermata</taxon>
        <taxon>Eleutherozoa</taxon>
        <taxon>Echinozoa</taxon>
        <taxon>Holothuroidea</taxon>
        <taxon>Aspidochirotacea</taxon>
        <taxon>Aspidochirotida</taxon>
        <taxon>Stichopodidae</taxon>
        <taxon>Apostichopus</taxon>
    </lineage>
</organism>
<comment type="subcellular location">
    <subcellularLocation>
        <location evidence="1">Membrane</location>
        <topology evidence="1">Multi-pass membrane protein</topology>
    </subcellularLocation>
</comment>
<dbReference type="GO" id="GO:0035725">
    <property type="term" value="P:sodium ion transmembrane transport"/>
    <property type="evidence" value="ECO:0007669"/>
    <property type="project" value="TreeGrafter"/>
</dbReference>
<evidence type="ECO:0000313" key="9">
    <source>
        <dbReference type="Proteomes" id="UP000230750"/>
    </source>
</evidence>
<keyword evidence="6" id="KW-1015">Disulfide bond</keyword>
<dbReference type="Proteomes" id="UP000230750">
    <property type="component" value="Unassembled WGS sequence"/>
</dbReference>
<feature type="transmembrane region" description="Helical" evidence="7">
    <location>
        <begin position="129"/>
        <end position="154"/>
    </location>
</feature>
<comment type="caution">
    <text evidence="8">The sequence shown here is derived from an EMBL/GenBank/DDBJ whole genome shotgun (WGS) entry which is preliminary data.</text>
</comment>
<proteinExistence type="predicted"/>
<keyword evidence="4 7" id="KW-1133">Transmembrane helix</keyword>
<evidence type="ECO:0000313" key="8">
    <source>
        <dbReference type="EMBL" id="PIK55191.1"/>
    </source>
</evidence>
<accession>A0A2G8L4L7</accession>
<evidence type="ECO:0000256" key="3">
    <source>
        <dbReference type="ARBA" id="ARBA00022692"/>
    </source>
</evidence>
<dbReference type="SUPFAM" id="SSF161070">
    <property type="entry name" value="SNF-like"/>
    <property type="match status" value="1"/>
</dbReference>
<evidence type="ECO:0000256" key="1">
    <source>
        <dbReference type="ARBA" id="ARBA00004141"/>
    </source>
</evidence>
<dbReference type="OrthoDB" id="6581954at2759"/>
<sequence>MFETYTVSTERVIVTPLKEPRSHPCSSDTPKRVQHVLTLRKRQLSVAQWCHSTLNQEPVQPVVLHTAWSIAEGVKVNCSSRGAFLIPYFLCLGLGGIPLLILEIGFGQFTSQGGVTSWNLVPLFKGIGGANVVILTFLNTYYTVIMAWALYYMIMSFSKVVPWSKCDNEWNTEYCFVPGVDQLKNCTTDDITTEVTSTLPTTAVTGLFATGVTDLGNGTCIDPALRVSSTVEFWEWGRWDPYFPLGKGGVSGIRTSLA</sequence>
<feature type="disulfide bond" evidence="6">
    <location>
        <begin position="166"/>
        <end position="175"/>
    </location>
</feature>
<evidence type="ECO:0000256" key="2">
    <source>
        <dbReference type="ARBA" id="ARBA00022448"/>
    </source>
</evidence>
<keyword evidence="5 7" id="KW-0472">Membrane</keyword>
<keyword evidence="9" id="KW-1185">Reference proteome</keyword>
<evidence type="ECO:0000256" key="7">
    <source>
        <dbReference type="SAM" id="Phobius"/>
    </source>
</evidence>
<dbReference type="PRINTS" id="PR00176">
    <property type="entry name" value="NANEUSMPORT"/>
</dbReference>
<dbReference type="PANTHER" id="PTHR11616:SF309">
    <property type="entry name" value="TRANSPORTER"/>
    <property type="match status" value="1"/>
</dbReference>
<dbReference type="PANTHER" id="PTHR11616">
    <property type="entry name" value="SODIUM/CHLORIDE DEPENDENT TRANSPORTER"/>
    <property type="match status" value="1"/>
</dbReference>
<name>A0A2G8L4L7_STIJA</name>
<dbReference type="Pfam" id="PF00209">
    <property type="entry name" value="SNF"/>
    <property type="match status" value="1"/>
</dbReference>
<keyword evidence="3 7" id="KW-0812">Transmembrane</keyword>
<evidence type="ECO:0000256" key="6">
    <source>
        <dbReference type="PIRSR" id="PIRSR600175-2"/>
    </source>
</evidence>
<dbReference type="STRING" id="307972.A0A2G8L4L7"/>